<feature type="domain" description="DUF4062" evidence="3">
    <location>
        <begin position="2"/>
        <end position="80"/>
    </location>
</feature>
<dbReference type="SUPFAM" id="SSF48452">
    <property type="entry name" value="TPR-like"/>
    <property type="match status" value="2"/>
</dbReference>
<protein>
    <recommendedName>
        <fullName evidence="3">DUF4062 domain-containing protein</fullName>
    </recommendedName>
</protein>
<organism evidence="4 5">
    <name type="scientific">Paramagnetospirillum marisnigri</name>
    <dbReference type="NCBI Taxonomy" id="1285242"/>
    <lineage>
        <taxon>Bacteria</taxon>
        <taxon>Pseudomonadati</taxon>
        <taxon>Pseudomonadota</taxon>
        <taxon>Alphaproteobacteria</taxon>
        <taxon>Rhodospirillales</taxon>
        <taxon>Magnetospirillaceae</taxon>
        <taxon>Paramagnetospirillum</taxon>
    </lineage>
</organism>
<evidence type="ECO:0000313" key="5">
    <source>
        <dbReference type="Proteomes" id="UP000078428"/>
    </source>
</evidence>
<evidence type="ECO:0000256" key="2">
    <source>
        <dbReference type="SAM" id="Phobius"/>
    </source>
</evidence>
<keyword evidence="5" id="KW-1185">Reference proteome</keyword>
<dbReference type="Pfam" id="PF13271">
    <property type="entry name" value="DUF4062"/>
    <property type="match status" value="1"/>
</dbReference>
<dbReference type="SMART" id="SM00028">
    <property type="entry name" value="TPR"/>
    <property type="match status" value="6"/>
</dbReference>
<dbReference type="Proteomes" id="UP000078428">
    <property type="component" value="Unassembled WGS sequence"/>
</dbReference>
<reference evidence="4 5" key="1">
    <citation type="submission" date="2016-04" db="EMBL/GenBank/DDBJ databases">
        <title>Draft genome sequence of freshwater magnetotactic bacteria Magnetospirillum marisnigri SP-1 and Magnetospirillum moscoviense BB-1.</title>
        <authorList>
            <person name="Koziaeva V."/>
            <person name="Dziuba M.V."/>
            <person name="Ivanov T.M."/>
            <person name="Kuznetsov B."/>
            <person name="Grouzdev D.S."/>
        </authorList>
    </citation>
    <scope>NUCLEOTIDE SEQUENCE [LARGE SCALE GENOMIC DNA]</scope>
    <source>
        <strain evidence="4 5">SP-1</strain>
    </source>
</reference>
<dbReference type="Gene3D" id="1.25.40.10">
    <property type="entry name" value="Tetratricopeptide repeat domain"/>
    <property type="match status" value="2"/>
</dbReference>
<dbReference type="EMBL" id="LWQT01000057">
    <property type="protein sequence ID" value="OAN49874.1"/>
    <property type="molecule type" value="Genomic_DNA"/>
</dbReference>
<keyword evidence="2" id="KW-0472">Membrane</keyword>
<feature type="transmembrane region" description="Helical" evidence="2">
    <location>
        <begin position="993"/>
        <end position="1013"/>
    </location>
</feature>
<name>A0A178MPJ9_9PROT</name>
<proteinExistence type="predicted"/>
<keyword evidence="2" id="KW-0812">Transmembrane</keyword>
<evidence type="ECO:0000259" key="3">
    <source>
        <dbReference type="Pfam" id="PF13271"/>
    </source>
</evidence>
<keyword evidence="2" id="KW-1133">Transmembrane helix</keyword>
<evidence type="ECO:0000313" key="4">
    <source>
        <dbReference type="EMBL" id="OAN49874.1"/>
    </source>
</evidence>
<accession>A0A178MPJ9</accession>
<evidence type="ECO:0000256" key="1">
    <source>
        <dbReference type="ARBA" id="ARBA00022737"/>
    </source>
</evidence>
<dbReference type="InterPro" id="IPR027417">
    <property type="entry name" value="P-loop_NTPase"/>
</dbReference>
<dbReference type="InterPro" id="IPR019734">
    <property type="entry name" value="TPR_rpt"/>
</dbReference>
<dbReference type="PANTHER" id="PTHR19860">
    <property type="entry name" value="DDB1- AND CUL4-ASSOCIATED FACTOR 12-RELATED"/>
    <property type="match status" value="1"/>
</dbReference>
<dbReference type="AlphaFoldDB" id="A0A178MPJ9"/>
<dbReference type="STRING" id="1285242.A6A04_18710"/>
<dbReference type="InterPro" id="IPR025139">
    <property type="entry name" value="DUF4062"/>
</dbReference>
<dbReference type="PANTHER" id="PTHR19860:SF40">
    <property type="entry name" value="WD40 REPEAT-CONTAINING PROTEIN"/>
    <property type="match status" value="1"/>
</dbReference>
<gene>
    <name evidence="4" type="ORF">A6A04_18710</name>
</gene>
<dbReference type="InterPro" id="IPR011990">
    <property type="entry name" value="TPR-like_helical_dom_sf"/>
</dbReference>
<dbReference type="GO" id="GO:0080008">
    <property type="term" value="C:Cul4-RING E3 ubiquitin ligase complex"/>
    <property type="evidence" value="ECO:0007669"/>
    <property type="project" value="TreeGrafter"/>
</dbReference>
<keyword evidence="1" id="KW-0677">Repeat</keyword>
<dbReference type="Pfam" id="PF13424">
    <property type="entry name" value="TPR_12"/>
    <property type="match status" value="3"/>
</dbReference>
<dbReference type="Gene3D" id="3.40.50.300">
    <property type="entry name" value="P-loop containing nucleotide triphosphate hydrolases"/>
    <property type="match status" value="1"/>
</dbReference>
<dbReference type="SUPFAM" id="SSF52540">
    <property type="entry name" value="P-loop containing nucleoside triphosphate hydrolases"/>
    <property type="match status" value="1"/>
</dbReference>
<comment type="caution">
    <text evidence="4">The sequence shown here is derived from an EMBL/GenBank/DDBJ whole genome shotgun (WGS) entry which is preliminary data.</text>
</comment>
<dbReference type="InterPro" id="IPR051191">
    <property type="entry name" value="DCAF12"/>
</dbReference>
<sequence length="1014" mass="113782">MDMEAERDYLLKHVFPDIRQRCAERRVGFTEIDLRWGITEDEAKNGRTVEICLAEIDRCREHPPYFIGFIGERYGWIPSQDQLAEAWTGDRDSPYLNAIEVALADGISVTELELRFGVLDRPSMRGHAYYFLRSAALTEQLFYAQRGRSKSAFYDDGGGRLVAFKSQLRANGLITMDGYDRIEDFGQRVKALLMAEIDRIFPFEHQDGQAAILDIEHALFAQSRRLAYTPLLGMRDATLARIGSHLDGTIKGGLLVTGVSGLGKSSLLADLAEELRRRQDYWVYEHYVGADGQRGLEEWLDRVLMAIAALLPVPTALPADIAKRWEILPLWLDQARGALGRPVVLILDALDQLHNGEEALGKLGEAFWPQGTVLIASTAAEETRAFCLWDRMELAPPSRQERKAMIAAFLESCRKSLEEPLIERLVDAPQCEVPLFLRMLLEDLRVRANRETLAGRLRTLLEFADASSLFAFLLGELDRDHADSAHPSLASRMVAMLAASRQGMTELELCRLLAGPADPVLAETGRPHLPAARLSALGNVLQPFLLRNAGRDVLMHAALARGSLPDKIERDIRHHIIATLDDDTPRSLTERVYQRLTIVERRLERLEAWVKSELAEELSRPAAMADVWREDRRVLAAALVVLGAGLHRPSDSIEMISGRFAAPETRWIAQDGHELSAWFREMGFYGLGLTWAERNLAEDLGRLNPNDPAIARGRLHIANFNMILDQPDKAEPLCQQALDNLRQTLPAGDARIGEAIAQLAECYSDLEKWDEAEKLYKQSLAFRRRYLPKGHSDIADSLAGIAMLYYREAISIRNALMKGKINRLDKAEKMLVEALSIERKTLSPGAPQLAAMLHRLAIVYLRQGQPDKAIPLLEEALVILRGSLPARHARMSGLLESLGASYRQLGDIDMAEKMHREALAIRREVLPPVHSDPARSLCNLGLIHKERGEVQLAREMLQQALDIYLQLHGQRDMIAKCTLWISEINENSRQVRVFIVASIGAFAVIVTIIIAFLI</sequence>